<keyword evidence="3 7" id="KW-0592">Phosphate transport</keyword>
<reference evidence="9 10" key="1">
    <citation type="journal article" date="2010" name="Proc. Natl. Acad. Sci. U.S.A.">
        <title>Insights into evolution of multicellular fungi from the assembled chromosomes of the mushroom Coprinopsis cinerea (Coprinus cinereus).</title>
        <authorList>
            <person name="Stajich J.E."/>
            <person name="Wilke S.K."/>
            <person name="Ahren D."/>
            <person name="Au C.H."/>
            <person name="Birren B.W."/>
            <person name="Borodovsky M."/>
            <person name="Burns C."/>
            <person name="Canback B."/>
            <person name="Casselton L.A."/>
            <person name="Cheng C.K."/>
            <person name="Deng J."/>
            <person name="Dietrich F.S."/>
            <person name="Fargo D.C."/>
            <person name="Farman M.L."/>
            <person name="Gathman A.C."/>
            <person name="Goldberg J."/>
            <person name="Guigo R."/>
            <person name="Hoegger P.J."/>
            <person name="Hooker J.B."/>
            <person name="Huggins A."/>
            <person name="James T.Y."/>
            <person name="Kamada T."/>
            <person name="Kilaru S."/>
            <person name="Kodira C."/>
            <person name="Kues U."/>
            <person name="Kupfer D."/>
            <person name="Kwan H.S."/>
            <person name="Lomsadze A."/>
            <person name="Li W."/>
            <person name="Lilly W.W."/>
            <person name="Ma L.J."/>
            <person name="Mackey A.J."/>
            <person name="Manning G."/>
            <person name="Martin F."/>
            <person name="Muraguchi H."/>
            <person name="Natvig D.O."/>
            <person name="Palmerini H."/>
            <person name="Ramesh M.A."/>
            <person name="Rehmeyer C.J."/>
            <person name="Roe B.A."/>
            <person name="Shenoy N."/>
            <person name="Stanke M."/>
            <person name="Ter-Hovhannisyan V."/>
            <person name="Tunlid A."/>
            <person name="Velagapudi R."/>
            <person name="Vision T.J."/>
            <person name="Zeng Q."/>
            <person name="Zolan M.E."/>
            <person name="Pukkila P.J."/>
        </authorList>
    </citation>
    <scope>NUCLEOTIDE SEQUENCE [LARGE SCALE GENOMIC DNA]</scope>
    <source>
        <strain evidence="10">Okayama-7 / 130 / ATCC MYA-4618 / FGSC 9003</strain>
    </source>
</reference>
<keyword evidence="6 7" id="KW-0472">Membrane</keyword>
<evidence type="ECO:0000256" key="1">
    <source>
        <dbReference type="ARBA" id="ARBA00004141"/>
    </source>
</evidence>
<comment type="function">
    <text evidence="7">Sodium-phosphate symporter.</text>
</comment>
<dbReference type="PANTHER" id="PTHR11101:SF80">
    <property type="entry name" value="PHOSPHATE TRANSPORTER"/>
    <property type="match status" value="1"/>
</dbReference>
<evidence type="ECO:0000313" key="9">
    <source>
        <dbReference type="EMBL" id="EAU86659.2"/>
    </source>
</evidence>
<dbReference type="STRING" id="240176.A8NNQ5"/>
<feature type="transmembrane region" description="Helical" evidence="7">
    <location>
        <begin position="72"/>
        <end position="91"/>
    </location>
</feature>
<keyword evidence="5 7" id="KW-1133">Transmembrane helix</keyword>
<dbReference type="GO" id="GO:0035435">
    <property type="term" value="P:phosphate ion transmembrane transport"/>
    <property type="evidence" value="ECO:0007669"/>
    <property type="project" value="TreeGrafter"/>
</dbReference>
<feature type="region of interest" description="Disordered" evidence="8">
    <location>
        <begin position="320"/>
        <end position="356"/>
    </location>
</feature>
<dbReference type="RefSeq" id="XP_001835175.2">
    <property type="nucleotide sequence ID" value="XM_001835123.2"/>
</dbReference>
<feature type="transmembrane region" description="Helical" evidence="7">
    <location>
        <begin position="111"/>
        <end position="129"/>
    </location>
</feature>
<evidence type="ECO:0000256" key="4">
    <source>
        <dbReference type="ARBA" id="ARBA00022692"/>
    </source>
</evidence>
<evidence type="ECO:0000256" key="6">
    <source>
        <dbReference type="ARBA" id="ARBA00023136"/>
    </source>
</evidence>
<feature type="transmembrane region" description="Helical" evidence="7">
    <location>
        <begin position="207"/>
        <end position="230"/>
    </location>
</feature>
<dbReference type="Proteomes" id="UP000001861">
    <property type="component" value="Unassembled WGS sequence"/>
</dbReference>
<dbReference type="OMA" id="YDNETEH"/>
<keyword evidence="4 7" id="KW-0812">Transmembrane</keyword>
<evidence type="ECO:0000256" key="8">
    <source>
        <dbReference type="SAM" id="MobiDB-lite"/>
    </source>
</evidence>
<dbReference type="EMBL" id="AACS02000012">
    <property type="protein sequence ID" value="EAU86659.2"/>
    <property type="molecule type" value="Genomic_DNA"/>
</dbReference>
<dbReference type="HOGENOM" id="CLU_015355_3_0_1"/>
<evidence type="ECO:0000313" key="10">
    <source>
        <dbReference type="Proteomes" id="UP000001861"/>
    </source>
</evidence>
<evidence type="ECO:0000256" key="2">
    <source>
        <dbReference type="ARBA" id="ARBA00022448"/>
    </source>
</evidence>
<dbReference type="GO" id="GO:0016020">
    <property type="term" value="C:membrane"/>
    <property type="evidence" value="ECO:0007669"/>
    <property type="project" value="UniProtKB-SubCell"/>
</dbReference>
<feature type="transmembrane region" description="Helical" evidence="7">
    <location>
        <begin position="33"/>
        <end position="51"/>
    </location>
</feature>
<accession>A8NNQ5</accession>
<dbReference type="KEGG" id="cci:CC1G_07317"/>
<evidence type="ECO:0000256" key="5">
    <source>
        <dbReference type="ARBA" id="ARBA00022989"/>
    </source>
</evidence>
<dbReference type="GO" id="GO:0005315">
    <property type="term" value="F:phosphate transmembrane transporter activity"/>
    <property type="evidence" value="ECO:0007669"/>
    <property type="project" value="InterPro"/>
</dbReference>
<comment type="subcellular location">
    <subcellularLocation>
        <location evidence="1 7">Membrane</location>
        <topology evidence="1 7">Multi-pass membrane protein</topology>
    </subcellularLocation>
</comment>
<dbReference type="Pfam" id="PF01384">
    <property type="entry name" value="PHO4"/>
    <property type="match status" value="1"/>
</dbReference>
<dbReference type="InParanoid" id="A8NNQ5"/>
<comment type="caution">
    <text evidence="9">The sequence shown here is derived from an EMBL/GenBank/DDBJ whole genome shotgun (WGS) entry which is preliminary data.</text>
</comment>
<gene>
    <name evidence="9" type="ORF">CC1G_07317</name>
</gene>
<feature type="transmembrane region" description="Helical" evidence="7">
    <location>
        <begin position="141"/>
        <end position="157"/>
    </location>
</feature>
<feature type="transmembrane region" description="Helical" evidence="7">
    <location>
        <begin position="475"/>
        <end position="496"/>
    </location>
</feature>
<dbReference type="OrthoDB" id="260807at2759"/>
<evidence type="ECO:0000256" key="3">
    <source>
        <dbReference type="ARBA" id="ARBA00022592"/>
    </source>
</evidence>
<name>A8NNQ5_COPC7</name>
<proteinExistence type="inferred from homology"/>
<keyword evidence="2 7" id="KW-0813">Transport</keyword>
<organism evidence="9 10">
    <name type="scientific">Coprinopsis cinerea (strain Okayama-7 / 130 / ATCC MYA-4618 / FGSC 9003)</name>
    <name type="common">Inky cap fungus</name>
    <name type="synonym">Hormographiella aspergillata</name>
    <dbReference type="NCBI Taxonomy" id="240176"/>
    <lineage>
        <taxon>Eukaryota</taxon>
        <taxon>Fungi</taxon>
        <taxon>Dikarya</taxon>
        <taxon>Basidiomycota</taxon>
        <taxon>Agaricomycotina</taxon>
        <taxon>Agaricomycetes</taxon>
        <taxon>Agaricomycetidae</taxon>
        <taxon>Agaricales</taxon>
        <taxon>Agaricineae</taxon>
        <taxon>Psathyrellaceae</taxon>
        <taxon>Coprinopsis</taxon>
    </lineage>
</organism>
<dbReference type="VEuPathDB" id="FungiDB:CC1G_07317"/>
<feature type="transmembrane region" description="Helical" evidence="7">
    <location>
        <begin position="425"/>
        <end position="444"/>
    </location>
</feature>
<dbReference type="PANTHER" id="PTHR11101">
    <property type="entry name" value="PHOSPHATE TRANSPORTER"/>
    <property type="match status" value="1"/>
</dbReference>
<feature type="transmembrane region" description="Helical" evidence="7">
    <location>
        <begin position="169"/>
        <end position="195"/>
    </location>
</feature>
<protein>
    <recommendedName>
        <fullName evidence="7">Phosphate transporter</fullName>
    </recommendedName>
</protein>
<feature type="transmembrane region" description="Helical" evidence="7">
    <location>
        <begin position="562"/>
        <end position="587"/>
    </location>
</feature>
<dbReference type="GeneID" id="6011703"/>
<feature type="compositionally biased region" description="Basic and acidic residues" evidence="8">
    <location>
        <begin position="329"/>
        <end position="356"/>
    </location>
</feature>
<comment type="similarity">
    <text evidence="7">Belongs to the inorganic phosphate transporter (PiT) (TC 2.A.20) family.</text>
</comment>
<feature type="transmembrane region" description="Helical" evidence="7">
    <location>
        <begin position="245"/>
        <end position="266"/>
    </location>
</feature>
<dbReference type="eggNOG" id="KOG2493">
    <property type="taxonomic scope" value="Eukaryota"/>
</dbReference>
<dbReference type="AlphaFoldDB" id="A8NNQ5"/>
<keyword evidence="10" id="KW-1185">Reference proteome</keyword>
<dbReference type="InterPro" id="IPR001204">
    <property type="entry name" value="Phos_transporter"/>
</dbReference>
<sequence>MNDNRTSQLPLPPPPLLPSTTHHLTMPQHQWDYLFAIGTIFAGIGSYMIGANDVANSFATSVSSKSLTLRQACLAAAVMEFLGAVLVGARVTTTIKNGIVGAEIFADNPGVQLLGFTVAIVSSSIWLTIATRMAWPVSTTYSVVSAITGIGIAAGGWDAPRWGWHGAKGLAAIFSGLIIAPAIGAAFGIAIYLLVKYGVLLRKDSVRWGMITAPIVFFLVGAVLTMSIIYKGSPSLGLDDLPSSTQAIAICVTAAVVSIISILFWLPYVYTKIVKKDYTLKWYHFFFGPFLLRRQPPEDAGEMSAVPDYRIRAENDLDAPTAPAAAETDSEKVKSESEKVKESGDSSTDGDVHPSKLADEIEKPVVEGLWIKPKNLWILFRYHALPWLTKLLLHGSSVDIHEMQKDKHTLEAHSRAKQYPNETEHLYSFMQVMTACVASFGHGANDVSNSIGPFAVIYHVWATGQLSGDDTPVPIWSLVFGGAMLVIGLATYGYNVMKVLGNRITLMSPSRGFSMELAASITVILASQYGIPVSSTMCITGATVGVSLCNGDWRATNWRAIAWIYAGWILTVPIVATISACMMGIIINAPRF</sequence>
<evidence type="ECO:0000256" key="7">
    <source>
        <dbReference type="RuleBase" id="RU363058"/>
    </source>
</evidence>